<dbReference type="InterPro" id="IPR003661">
    <property type="entry name" value="HisK_dim/P_dom"/>
</dbReference>
<evidence type="ECO:0000256" key="5">
    <source>
        <dbReference type="ARBA" id="ARBA00022777"/>
    </source>
</evidence>
<proteinExistence type="predicted"/>
<dbReference type="KEGG" id="halg:HUG10_10515"/>
<evidence type="ECO:0000313" key="9">
    <source>
        <dbReference type="Proteomes" id="UP000509750"/>
    </source>
</evidence>
<keyword evidence="4" id="KW-0808">Transferase</keyword>
<comment type="catalytic activity">
    <reaction evidence="1">
        <text>ATP + protein L-histidine = ADP + protein N-phospho-L-histidine.</text>
        <dbReference type="EC" id="2.7.13.3"/>
    </reaction>
</comment>
<evidence type="ECO:0000256" key="2">
    <source>
        <dbReference type="ARBA" id="ARBA00012438"/>
    </source>
</evidence>
<dbReference type="Pfam" id="PF02518">
    <property type="entry name" value="HATPase_c"/>
    <property type="match status" value="1"/>
</dbReference>
<dbReference type="Gene3D" id="3.30.565.10">
    <property type="entry name" value="Histidine kinase-like ATPase, C-terminal domain"/>
    <property type="match status" value="1"/>
</dbReference>
<dbReference type="OrthoDB" id="8127at2157"/>
<reference evidence="8 9" key="1">
    <citation type="submission" date="2020-07" db="EMBL/GenBank/DDBJ databases">
        <title>Gai3-2, isolated from salt lake.</title>
        <authorList>
            <person name="Cui H."/>
            <person name="Shi X."/>
        </authorList>
    </citation>
    <scope>NUCLEOTIDE SEQUENCE [LARGE SCALE GENOMIC DNA]</scope>
    <source>
        <strain evidence="8 9">Gai3-2</strain>
    </source>
</reference>
<dbReference type="EC" id="2.7.13.3" evidence="2"/>
<evidence type="ECO:0000256" key="4">
    <source>
        <dbReference type="ARBA" id="ARBA00022679"/>
    </source>
</evidence>
<dbReference type="RefSeq" id="WP_179169537.1">
    <property type="nucleotide sequence ID" value="NZ_CP058529.1"/>
</dbReference>
<dbReference type="SUPFAM" id="SSF55781">
    <property type="entry name" value="GAF domain-like"/>
    <property type="match status" value="2"/>
</dbReference>
<dbReference type="PRINTS" id="PR00344">
    <property type="entry name" value="BCTRLSENSOR"/>
</dbReference>
<gene>
    <name evidence="8" type="ORF">HUG10_10515</name>
</gene>
<dbReference type="GO" id="GO:0000155">
    <property type="term" value="F:phosphorelay sensor kinase activity"/>
    <property type="evidence" value="ECO:0007669"/>
    <property type="project" value="InterPro"/>
</dbReference>
<name>A0A7D5KMX3_9EURY</name>
<dbReference type="InterPro" id="IPR003594">
    <property type="entry name" value="HATPase_dom"/>
</dbReference>
<dbReference type="GeneID" id="56029270"/>
<dbReference type="SMART" id="SM00387">
    <property type="entry name" value="HATPase_c"/>
    <property type="match status" value="1"/>
</dbReference>
<dbReference type="CDD" id="cd00082">
    <property type="entry name" value="HisKA"/>
    <property type="match status" value="1"/>
</dbReference>
<dbReference type="PROSITE" id="PS50109">
    <property type="entry name" value="HIS_KIN"/>
    <property type="match status" value="1"/>
</dbReference>
<dbReference type="AlphaFoldDB" id="A0A7D5KMX3"/>
<evidence type="ECO:0000256" key="3">
    <source>
        <dbReference type="ARBA" id="ARBA00022553"/>
    </source>
</evidence>
<dbReference type="Gene3D" id="3.30.450.40">
    <property type="match status" value="2"/>
</dbReference>
<protein>
    <recommendedName>
        <fullName evidence="2">histidine kinase</fullName>
        <ecNumber evidence="2">2.7.13.3</ecNumber>
    </recommendedName>
</protein>
<evidence type="ECO:0000256" key="1">
    <source>
        <dbReference type="ARBA" id="ARBA00000085"/>
    </source>
</evidence>
<dbReference type="InterPro" id="IPR036097">
    <property type="entry name" value="HisK_dim/P_sf"/>
</dbReference>
<dbReference type="SMART" id="SM00388">
    <property type="entry name" value="HisKA"/>
    <property type="match status" value="1"/>
</dbReference>
<dbReference type="InterPro" id="IPR003018">
    <property type="entry name" value="GAF"/>
</dbReference>
<dbReference type="SUPFAM" id="SSF47384">
    <property type="entry name" value="Homodimeric domain of signal transducing histidine kinase"/>
    <property type="match status" value="1"/>
</dbReference>
<dbReference type="Pfam" id="PF00512">
    <property type="entry name" value="HisKA"/>
    <property type="match status" value="1"/>
</dbReference>
<dbReference type="SUPFAM" id="SSF55874">
    <property type="entry name" value="ATPase domain of HSP90 chaperone/DNA topoisomerase II/histidine kinase"/>
    <property type="match status" value="1"/>
</dbReference>
<dbReference type="CDD" id="cd00075">
    <property type="entry name" value="HATPase"/>
    <property type="match status" value="1"/>
</dbReference>
<dbReference type="InterPro" id="IPR005467">
    <property type="entry name" value="His_kinase_dom"/>
</dbReference>
<dbReference type="Pfam" id="PF13185">
    <property type="entry name" value="GAF_2"/>
    <property type="match status" value="2"/>
</dbReference>
<dbReference type="PANTHER" id="PTHR43711">
    <property type="entry name" value="TWO-COMPONENT HISTIDINE KINASE"/>
    <property type="match status" value="1"/>
</dbReference>
<evidence type="ECO:0000256" key="6">
    <source>
        <dbReference type="ARBA" id="ARBA00023012"/>
    </source>
</evidence>
<sequence>MSSRDGQDVGSNRVTALYAATRDLLTAPDREALCAVAVETAEEILGFPFTSIHLLDDDGLEPVATTDVIGGESGDVRAFVRGGPVWDVYASGEALTVNGVEWAGHEVHAGVVVPIGEHGVLVAGGGESDGVSDATLKLARLLAENSAVALDRLERERQLDQLHKAARELMAARDTAAVAAAATNAAHEILGLRVNAVHLVSSAGERLVPVSVTEEARELLGDVPDLEPGSVGWRAFESKETIVHDDVRNADSVQNPDTPLRSEVVLPLGDHGVFIAGTDEVDAFDESDLGLAHVFADNVEAALDRAEREATLRTREAELKRQNERLEEFASVVSHDLRNPLNVAQGRLELARDEVDNEHLGHIEEAHDRMADLIEDLLSLARTGQALGEVESVALTPLVREVWTTVPGGDLTMNPDLGTVDANASRLRELLENLFRNAVEHASEDVAVEVDTLPDAAGFYVADDGPGVPPEDREAVFERGFTTAAEGTGFGLPIVREIVEAHGWRISLTESDGGGARFEIRTDPE</sequence>
<keyword evidence="9" id="KW-1185">Reference proteome</keyword>
<dbReference type="SMART" id="SM00065">
    <property type="entry name" value="GAF"/>
    <property type="match status" value="2"/>
</dbReference>
<dbReference type="InterPro" id="IPR004358">
    <property type="entry name" value="Sig_transdc_His_kin-like_C"/>
</dbReference>
<evidence type="ECO:0000313" key="8">
    <source>
        <dbReference type="EMBL" id="QLG27962.1"/>
    </source>
</evidence>
<keyword evidence="3" id="KW-0597">Phosphoprotein</keyword>
<dbReference type="InterPro" id="IPR050736">
    <property type="entry name" value="Sensor_HK_Regulatory"/>
</dbReference>
<dbReference type="Proteomes" id="UP000509750">
    <property type="component" value="Chromosome"/>
</dbReference>
<dbReference type="InterPro" id="IPR036890">
    <property type="entry name" value="HATPase_C_sf"/>
</dbReference>
<organism evidence="8 9">
    <name type="scientific">Halorarum halophilum</name>
    <dbReference type="NCBI Taxonomy" id="2743090"/>
    <lineage>
        <taxon>Archaea</taxon>
        <taxon>Methanobacteriati</taxon>
        <taxon>Methanobacteriota</taxon>
        <taxon>Stenosarchaea group</taxon>
        <taxon>Halobacteria</taxon>
        <taxon>Halobacteriales</taxon>
        <taxon>Haloferacaceae</taxon>
        <taxon>Halorarum</taxon>
    </lineage>
</organism>
<dbReference type="Gene3D" id="1.10.287.130">
    <property type="match status" value="1"/>
</dbReference>
<dbReference type="EMBL" id="CP058529">
    <property type="protein sequence ID" value="QLG27962.1"/>
    <property type="molecule type" value="Genomic_DNA"/>
</dbReference>
<feature type="domain" description="Histidine kinase" evidence="7">
    <location>
        <begin position="332"/>
        <end position="525"/>
    </location>
</feature>
<keyword evidence="5 8" id="KW-0418">Kinase</keyword>
<evidence type="ECO:0000259" key="7">
    <source>
        <dbReference type="PROSITE" id="PS50109"/>
    </source>
</evidence>
<keyword evidence="6" id="KW-0902">Two-component regulatory system</keyword>
<dbReference type="PANTHER" id="PTHR43711:SF1">
    <property type="entry name" value="HISTIDINE KINASE 1"/>
    <property type="match status" value="1"/>
</dbReference>
<accession>A0A7D5KMX3</accession>
<dbReference type="InterPro" id="IPR029016">
    <property type="entry name" value="GAF-like_dom_sf"/>
</dbReference>